<dbReference type="EC" id="7.1.3.1" evidence="2"/>
<gene>
    <name evidence="11" type="ORF">MKW98_015545</name>
</gene>
<comment type="subcellular location">
    <subcellularLocation>
        <location evidence="1">Endomembrane system</location>
        <topology evidence="1">Multi-pass membrane protein</topology>
    </subcellularLocation>
</comment>
<name>A0AAD4S4F7_9MAGN</name>
<evidence type="ECO:0000256" key="8">
    <source>
        <dbReference type="ARBA" id="ARBA00023065"/>
    </source>
</evidence>
<keyword evidence="6" id="KW-1278">Translocase</keyword>
<organism evidence="11 12">
    <name type="scientific">Papaver atlanticum</name>
    <dbReference type="NCBI Taxonomy" id="357466"/>
    <lineage>
        <taxon>Eukaryota</taxon>
        <taxon>Viridiplantae</taxon>
        <taxon>Streptophyta</taxon>
        <taxon>Embryophyta</taxon>
        <taxon>Tracheophyta</taxon>
        <taxon>Spermatophyta</taxon>
        <taxon>Magnoliopsida</taxon>
        <taxon>Ranunculales</taxon>
        <taxon>Papaveraceae</taxon>
        <taxon>Papaveroideae</taxon>
        <taxon>Papaver</taxon>
    </lineage>
</organism>
<evidence type="ECO:0000256" key="1">
    <source>
        <dbReference type="ARBA" id="ARBA00004127"/>
    </source>
</evidence>
<keyword evidence="5" id="KW-0460">Magnesium</keyword>
<evidence type="ECO:0000256" key="4">
    <source>
        <dbReference type="ARBA" id="ARBA00022692"/>
    </source>
</evidence>
<evidence type="ECO:0000313" key="12">
    <source>
        <dbReference type="Proteomes" id="UP001202328"/>
    </source>
</evidence>
<dbReference type="GO" id="GO:0004427">
    <property type="term" value="F:inorganic diphosphate phosphatase activity"/>
    <property type="evidence" value="ECO:0007669"/>
    <property type="project" value="InterPro"/>
</dbReference>
<accession>A0AAD4S4F7</accession>
<dbReference type="EMBL" id="JAJJMB010014053">
    <property type="protein sequence ID" value="KAI3863087.1"/>
    <property type="molecule type" value="Genomic_DNA"/>
</dbReference>
<reference evidence="11" key="1">
    <citation type="submission" date="2022-04" db="EMBL/GenBank/DDBJ databases">
        <title>A functionally conserved STORR gene fusion in Papaver species that diverged 16.8 million years ago.</title>
        <authorList>
            <person name="Catania T."/>
        </authorList>
    </citation>
    <scope>NUCLEOTIDE SEQUENCE</scope>
    <source>
        <strain evidence="11">S-188037</strain>
    </source>
</reference>
<evidence type="ECO:0000256" key="5">
    <source>
        <dbReference type="ARBA" id="ARBA00022842"/>
    </source>
</evidence>
<dbReference type="Proteomes" id="UP001202328">
    <property type="component" value="Unassembled WGS sequence"/>
</dbReference>
<evidence type="ECO:0000256" key="7">
    <source>
        <dbReference type="ARBA" id="ARBA00022989"/>
    </source>
</evidence>
<dbReference type="GO" id="GO:0016020">
    <property type="term" value="C:membrane"/>
    <property type="evidence" value="ECO:0007669"/>
    <property type="project" value="InterPro"/>
</dbReference>
<keyword evidence="3" id="KW-0813">Transport</keyword>
<evidence type="ECO:0000256" key="10">
    <source>
        <dbReference type="SAM" id="MobiDB-lite"/>
    </source>
</evidence>
<proteinExistence type="predicted"/>
<keyword evidence="7" id="KW-1133">Transmembrane helix</keyword>
<evidence type="ECO:0000256" key="3">
    <source>
        <dbReference type="ARBA" id="ARBA00022448"/>
    </source>
</evidence>
<evidence type="ECO:0000256" key="6">
    <source>
        <dbReference type="ARBA" id="ARBA00022967"/>
    </source>
</evidence>
<dbReference type="InterPro" id="IPR004131">
    <property type="entry name" value="PPase-energised_H-pump"/>
</dbReference>
<evidence type="ECO:0000313" key="11">
    <source>
        <dbReference type="EMBL" id="KAI3863087.1"/>
    </source>
</evidence>
<comment type="caution">
    <text evidence="11">The sequence shown here is derived from an EMBL/GenBank/DDBJ whole genome shotgun (WGS) entry which is preliminary data.</text>
</comment>
<feature type="compositionally biased region" description="Low complexity" evidence="10">
    <location>
        <begin position="68"/>
        <end position="78"/>
    </location>
</feature>
<keyword evidence="4" id="KW-0812">Transmembrane</keyword>
<dbReference type="AlphaFoldDB" id="A0AAD4S4F7"/>
<keyword evidence="12" id="KW-1185">Reference proteome</keyword>
<dbReference type="PANTHER" id="PTHR31998">
    <property type="entry name" value="K(+)-INSENSITIVE PYROPHOSPHATE-ENERGIZED PROTON PUMP"/>
    <property type="match status" value="1"/>
</dbReference>
<dbReference type="Pfam" id="PF03030">
    <property type="entry name" value="H_PPase"/>
    <property type="match status" value="1"/>
</dbReference>
<feature type="region of interest" description="Disordered" evidence="10">
    <location>
        <begin position="58"/>
        <end position="99"/>
    </location>
</feature>
<protein>
    <recommendedName>
        <fullName evidence="2">H(+)-exporting diphosphatase</fullName>
        <ecNumber evidence="2">7.1.3.1</ecNumber>
    </recommendedName>
</protein>
<evidence type="ECO:0000256" key="9">
    <source>
        <dbReference type="ARBA" id="ARBA00023136"/>
    </source>
</evidence>
<feature type="compositionally biased region" description="Basic and acidic residues" evidence="10">
    <location>
        <begin position="84"/>
        <end position="94"/>
    </location>
</feature>
<keyword evidence="8" id="KW-0406">Ion transport</keyword>
<keyword evidence="9" id="KW-0472">Membrane</keyword>
<evidence type="ECO:0000256" key="2">
    <source>
        <dbReference type="ARBA" id="ARBA00013242"/>
    </source>
</evidence>
<dbReference type="GO" id="GO:0009678">
    <property type="term" value="F:diphosphate hydrolysis-driven proton transmembrane transporter activity"/>
    <property type="evidence" value="ECO:0007669"/>
    <property type="project" value="UniProtKB-EC"/>
</dbReference>
<sequence>MLPYWFSAMTMKSVGSAALKIVEKVRRQFNTIPVLMEGDIISLFQYKIGIYTLLAKRRSRGDRGRGSTGSTAASTSTSMRVHGRGGDRGGRGRDTPSTSSVELLVCVRI</sequence>
<dbReference type="GO" id="GO:0012505">
    <property type="term" value="C:endomembrane system"/>
    <property type="evidence" value="ECO:0007669"/>
    <property type="project" value="UniProtKB-SubCell"/>
</dbReference>